<feature type="compositionally biased region" description="Basic and acidic residues" evidence="1">
    <location>
        <begin position="48"/>
        <end position="71"/>
    </location>
</feature>
<evidence type="ECO:0000256" key="2">
    <source>
        <dbReference type="SAM" id="Phobius"/>
    </source>
</evidence>
<feature type="compositionally biased region" description="Acidic residues" evidence="1">
    <location>
        <begin position="33"/>
        <end position="44"/>
    </location>
</feature>
<reference evidence="3" key="1">
    <citation type="journal article" date="2023" name="Mol. Phylogenet. Evol.">
        <title>Genome-scale phylogeny and comparative genomics of the fungal order Sordariales.</title>
        <authorList>
            <person name="Hensen N."/>
            <person name="Bonometti L."/>
            <person name="Westerberg I."/>
            <person name="Brannstrom I.O."/>
            <person name="Guillou S."/>
            <person name="Cros-Aarteil S."/>
            <person name="Calhoun S."/>
            <person name="Haridas S."/>
            <person name="Kuo A."/>
            <person name="Mondo S."/>
            <person name="Pangilinan J."/>
            <person name="Riley R."/>
            <person name="LaButti K."/>
            <person name="Andreopoulos B."/>
            <person name="Lipzen A."/>
            <person name="Chen C."/>
            <person name="Yan M."/>
            <person name="Daum C."/>
            <person name="Ng V."/>
            <person name="Clum A."/>
            <person name="Steindorff A."/>
            <person name="Ohm R.A."/>
            <person name="Martin F."/>
            <person name="Silar P."/>
            <person name="Natvig D.O."/>
            <person name="Lalanne C."/>
            <person name="Gautier V."/>
            <person name="Ament-Velasquez S.L."/>
            <person name="Kruys A."/>
            <person name="Hutchinson M.I."/>
            <person name="Powell A.J."/>
            <person name="Barry K."/>
            <person name="Miller A.N."/>
            <person name="Grigoriev I.V."/>
            <person name="Debuchy R."/>
            <person name="Gladieux P."/>
            <person name="Hiltunen Thoren M."/>
            <person name="Johannesson H."/>
        </authorList>
    </citation>
    <scope>NUCLEOTIDE SEQUENCE</scope>
    <source>
        <strain evidence="3">CBS 118394</strain>
    </source>
</reference>
<feature type="transmembrane region" description="Helical" evidence="2">
    <location>
        <begin position="249"/>
        <end position="269"/>
    </location>
</feature>
<proteinExistence type="predicted"/>
<feature type="transmembrane region" description="Helical" evidence="2">
    <location>
        <begin position="206"/>
        <end position="229"/>
    </location>
</feature>
<keyword evidence="2" id="KW-1133">Transmembrane helix</keyword>
<keyword evidence="4" id="KW-1185">Reference proteome</keyword>
<feature type="transmembrane region" description="Helical" evidence="2">
    <location>
        <begin position="128"/>
        <end position="150"/>
    </location>
</feature>
<evidence type="ECO:0000256" key="1">
    <source>
        <dbReference type="SAM" id="MobiDB-lite"/>
    </source>
</evidence>
<reference evidence="3" key="2">
    <citation type="submission" date="2023-06" db="EMBL/GenBank/DDBJ databases">
        <authorList>
            <consortium name="Lawrence Berkeley National Laboratory"/>
            <person name="Haridas S."/>
            <person name="Hensen N."/>
            <person name="Bonometti L."/>
            <person name="Westerberg I."/>
            <person name="Brannstrom I.O."/>
            <person name="Guillou S."/>
            <person name="Cros-Aarteil S."/>
            <person name="Calhoun S."/>
            <person name="Kuo A."/>
            <person name="Mondo S."/>
            <person name="Pangilinan J."/>
            <person name="Riley R."/>
            <person name="Labutti K."/>
            <person name="Andreopoulos B."/>
            <person name="Lipzen A."/>
            <person name="Chen C."/>
            <person name="Yanf M."/>
            <person name="Daum C."/>
            <person name="Ng V."/>
            <person name="Clum A."/>
            <person name="Steindorff A."/>
            <person name="Ohm R."/>
            <person name="Martin F."/>
            <person name="Silar P."/>
            <person name="Natvig D."/>
            <person name="Lalanne C."/>
            <person name="Gautier V."/>
            <person name="Ament-Velasquez S.L."/>
            <person name="Kruys A."/>
            <person name="Hutchinson M.I."/>
            <person name="Powell A.J."/>
            <person name="Barry K."/>
            <person name="Miller A.N."/>
            <person name="Grigoriev I.V."/>
            <person name="Debuchy R."/>
            <person name="Gladieux P."/>
            <person name="Thoren M.H."/>
            <person name="Johannesson H."/>
        </authorList>
    </citation>
    <scope>NUCLEOTIDE SEQUENCE</scope>
    <source>
        <strain evidence="3">CBS 118394</strain>
    </source>
</reference>
<feature type="transmembrane region" description="Helical" evidence="2">
    <location>
        <begin position="82"/>
        <end position="108"/>
    </location>
</feature>
<dbReference type="PANTHER" id="PTHR28297:SF1">
    <property type="entry name" value="FUNGAL PROTEIN"/>
    <property type="match status" value="1"/>
</dbReference>
<gene>
    <name evidence="3" type="ORF">B0H66DRAFT_285084</name>
</gene>
<organism evidence="3 4">
    <name type="scientific">Apodospora peruviana</name>
    <dbReference type="NCBI Taxonomy" id="516989"/>
    <lineage>
        <taxon>Eukaryota</taxon>
        <taxon>Fungi</taxon>
        <taxon>Dikarya</taxon>
        <taxon>Ascomycota</taxon>
        <taxon>Pezizomycotina</taxon>
        <taxon>Sordariomycetes</taxon>
        <taxon>Sordariomycetidae</taxon>
        <taxon>Sordariales</taxon>
        <taxon>Lasiosphaeriaceae</taxon>
        <taxon>Apodospora</taxon>
    </lineage>
</organism>
<accession>A0AAE0I0A0</accession>
<dbReference type="InterPro" id="IPR018852">
    <property type="entry name" value="DUF2456"/>
</dbReference>
<dbReference type="EMBL" id="JAUEDM010000005">
    <property type="protein sequence ID" value="KAK3316213.1"/>
    <property type="molecule type" value="Genomic_DNA"/>
</dbReference>
<comment type="caution">
    <text evidence="3">The sequence shown here is derived from an EMBL/GenBank/DDBJ whole genome shotgun (WGS) entry which is preliminary data.</text>
</comment>
<evidence type="ECO:0000313" key="3">
    <source>
        <dbReference type="EMBL" id="KAK3316213.1"/>
    </source>
</evidence>
<feature type="region of interest" description="Disordered" evidence="1">
    <location>
        <begin position="22"/>
        <end position="71"/>
    </location>
</feature>
<evidence type="ECO:0000313" key="4">
    <source>
        <dbReference type="Proteomes" id="UP001283341"/>
    </source>
</evidence>
<protein>
    <submittedName>
        <fullName evidence="3">Uncharacterized protein</fullName>
    </submittedName>
</protein>
<dbReference type="AlphaFoldDB" id="A0AAE0I0A0"/>
<sequence>MTWVRNPFFKSPSAVIVVGVEEASGSGTSGTNTDEDNNDVDVESGSDGGRELRTQSTHRDDEDEDHINRLQRPTDKMTGYQFFYVFILDGLGAMILSGGINFAIAYAMYTSVDTTSHQIRLFQLPNTLAGDAAVTIILQNIITWLIELVLVNRDLAKGTVAPIGFIPQPTVRLLRWFMFLDRNTESTTPGSFAHWFYFLVSQILRAFIVAVISFVLLWAPSVGILMTLGTKSGSDYVYERTWTPEVFKLILGGVLALLQTPLFALFWLLRAGWALRTNEVLVTPVQPVRLP</sequence>
<keyword evidence="2" id="KW-0812">Transmembrane</keyword>
<dbReference type="Proteomes" id="UP001283341">
    <property type="component" value="Unassembled WGS sequence"/>
</dbReference>
<name>A0AAE0I0A0_9PEZI</name>
<dbReference type="Pfam" id="PF10445">
    <property type="entry name" value="DUF2456"/>
    <property type="match status" value="1"/>
</dbReference>
<keyword evidence="2" id="KW-0472">Membrane</keyword>
<dbReference type="PANTHER" id="PTHR28297">
    <property type="entry name" value="FUNGAL PROTEIN"/>
    <property type="match status" value="1"/>
</dbReference>